<gene>
    <name evidence="2" type="ORF">JS09_0189</name>
</gene>
<keyword evidence="3" id="KW-1185">Reference proteome</keyword>
<dbReference type="Proteomes" id="UP000019733">
    <property type="component" value="Segment"/>
</dbReference>
<dbReference type="GeneID" id="19524913"/>
<evidence type="ECO:0000256" key="1">
    <source>
        <dbReference type="SAM" id="MobiDB-lite"/>
    </source>
</evidence>
<dbReference type="OrthoDB" id="22984at10239"/>
<feature type="region of interest" description="Disordered" evidence="1">
    <location>
        <begin position="1"/>
        <end position="20"/>
    </location>
</feature>
<sequence length="71" mass="7991">MSKMKLTQNTTTRFGKVKPGMNAPRKALVEELNFLEVEINSLVVRGSNGHHLEKLRSKKAKLIGLIKEMSL</sequence>
<protein>
    <submittedName>
        <fullName evidence="2">Uncharacterized protein</fullName>
    </submittedName>
</protein>
<accession>A0A060BI29</accession>
<dbReference type="RefSeq" id="YP_009037512.1">
    <property type="nucleotide sequence ID" value="NC_024124.2"/>
</dbReference>
<name>A0A060BI29_9CAUD</name>
<organism evidence="2 3">
    <name type="scientific">Escherichia phage vB_EcoM_JS09</name>
    <dbReference type="NCBI Taxonomy" id="1430444"/>
    <lineage>
        <taxon>Viruses</taxon>
        <taxon>Duplodnaviria</taxon>
        <taxon>Heunggongvirae</taxon>
        <taxon>Uroviricota</taxon>
        <taxon>Caudoviricetes</taxon>
        <taxon>Pantevenvirales</taxon>
        <taxon>Straboviridae</taxon>
        <taxon>Tevenvirinae</taxon>
        <taxon>Mosigvirus</taxon>
        <taxon>Mosigvirus JS09</taxon>
    </lineage>
</organism>
<evidence type="ECO:0000313" key="2">
    <source>
        <dbReference type="EMBL" id="AIA80155.1"/>
    </source>
</evidence>
<proteinExistence type="predicted"/>
<dbReference type="KEGG" id="vg:19524913"/>
<reference evidence="2" key="1">
    <citation type="submission" date="2015-07" db="EMBL/GenBank/DDBJ databases">
        <title>Isolation and characterization of a novel lytic T4-like coliphage vB_EcoM_JS09 infecting APEC.</title>
        <authorList>
            <person name="Zhou Y."/>
            <person name="Bao H.D."/>
            <person name="Zhang H."/>
            <person name="Wang R."/>
        </authorList>
    </citation>
    <scope>NUCLEOTIDE SEQUENCE</scope>
</reference>
<feature type="compositionally biased region" description="Polar residues" evidence="1">
    <location>
        <begin position="1"/>
        <end position="13"/>
    </location>
</feature>
<dbReference type="EMBL" id="KF582788">
    <property type="protein sequence ID" value="AIA80155.1"/>
    <property type="molecule type" value="Genomic_DNA"/>
</dbReference>
<evidence type="ECO:0000313" key="3">
    <source>
        <dbReference type="Proteomes" id="UP000019733"/>
    </source>
</evidence>